<gene>
    <name evidence="3" type="ORF">C4F40_01740</name>
</gene>
<accession>A0ABR9T288</accession>
<protein>
    <submittedName>
        <fullName evidence="3">TIGR01777 family protein</fullName>
    </submittedName>
</protein>
<dbReference type="Gene3D" id="3.40.50.720">
    <property type="entry name" value="NAD(P)-binding Rossmann-like Domain"/>
    <property type="match status" value="1"/>
</dbReference>
<name>A0ABR9T288_9SPHI</name>
<dbReference type="PANTHER" id="PTHR11092:SF0">
    <property type="entry name" value="EPIMERASE FAMILY PROTEIN SDR39U1"/>
    <property type="match status" value="1"/>
</dbReference>
<dbReference type="SUPFAM" id="SSF51735">
    <property type="entry name" value="NAD(P)-binding Rossmann-fold domains"/>
    <property type="match status" value="1"/>
</dbReference>
<reference evidence="3 4" key="1">
    <citation type="submission" date="2018-02" db="EMBL/GenBank/DDBJ databases">
        <title>Sphingobacterium KA21.</title>
        <authorList>
            <person name="Vasarhelyi B.M."/>
            <person name="Deshmukh S."/>
            <person name="Balint B."/>
            <person name="Kukolya J."/>
        </authorList>
    </citation>
    <scope>NUCLEOTIDE SEQUENCE [LARGE SCALE GENOMIC DNA]</scope>
    <source>
        <strain evidence="3 4">Ka21</strain>
    </source>
</reference>
<dbReference type="InterPro" id="IPR036291">
    <property type="entry name" value="NAD(P)-bd_dom_sf"/>
</dbReference>
<sequence>MAKIILAGGTGHLGQLLTDVFLKNGDEVSILTRTARESHVRGLSYVRWNGTNSGKWNAALEGADVLINLSGESINTRFTPKNKKRLEESRFLPTAALARAVENSGNPPKLWINISGISIFGGVERIQAEDSQQFGDDFLANLVKVWEQIFLAANTPHTEKIIVRLSPVLSRSSGMFQELYPLAKWGLGGKVGDGKQYISWIHEQDFVRIVSWIISGSAKSSLYHACSPFPVTNAEFMESLRYATRRAVGLPLPTLFAKIGAFVKGIDPALILQTTPATTKFLLDEGFGFHYPYIRQAFNQLINSK</sequence>
<keyword evidence="4" id="KW-1185">Reference proteome</keyword>
<dbReference type="InterPro" id="IPR001509">
    <property type="entry name" value="Epimerase_deHydtase"/>
</dbReference>
<comment type="similarity">
    <text evidence="1">Belongs to the NAD(P)-dependent epimerase/dehydratase family. SDR39U1 subfamily.</text>
</comment>
<proteinExistence type="inferred from homology"/>
<dbReference type="RefSeq" id="WP_196937466.1">
    <property type="nucleotide sequence ID" value="NZ_MU158689.1"/>
</dbReference>
<dbReference type="EMBL" id="PSKQ01000010">
    <property type="protein sequence ID" value="MBE8719450.1"/>
    <property type="molecule type" value="Genomic_DNA"/>
</dbReference>
<evidence type="ECO:0000256" key="1">
    <source>
        <dbReference type="ARBA" id="ARBA00009353"/>
    </source>
</evidence>
<evidence type="ECO:0000259" key="2">
    <source>
        <dbReference type="Pfam" id="PF01370"/>
    </source>
</evidence>
<evidence type="ECO:0000313" key="4">
    <source>
        <dbReference type="Proteomes" id="UP000618319"/>
    </source>
</evidence>
<dbReference type="Pfam" id="PF01370">
    <property type="entry name" value="Epimerase"/>
    <property type="match status" value="1"/>
</dbReference>
<evidence type="ECO:0000313" key="3">
    <source>
        <dbReference type="EMBL" id="MBE8719450.1"/>
    </source>
</evidence>
<dbReference type="InterPro" id="IPR010099">
    <property type="entry name" value="SDR39U1"/>
</dbReference>
<dbReference type="NCBIfam" id="TIGR01777">
    <property type="entry name" value="yfcH"/>
    <property type="match status" value="1"/>
</dbReference>
<dbReference type="Proteomes" id="UP000618319">
    <property type="component" value="Unassembled WGS sequence"/>
</dbReference>
<organism evidence="3 4">
    <name type="scientific">Sphingobacterium pedocola</name>
    <dbReference type="NCBI Taxonomy" id="2082722"/>
    <lineage>
        <taxon>Bacteria</taxon>
        <taxon>Pseudomonadati</taxon>
        <taxon>Bacteroidota</taxon>
        <taxon>Sphingobacteriia</taxon>
        <taxon>Sphingobacteriales</taxon>
        <taxon>Sphingobacteriaceae</taxon>
        <taxon>Sphingobacterium</taxon>
    </lineage>
</organism>
<dbReference type="PANTHER" id="PTHR11092">
    <property type="entry name" value="SUGAR NUCLEOTIDE EPIMERASE RELATED"/>
    <property type="match status" value="1"/>
</dbReference>
<feature type="domain" description="NAD-dependent epimerase/dehydratase" evidence="2">
    <location>
        <begin position="4"/>
        <end position="215"/>
    </location>
</feature>
<comment type="caution">
    <text evidence="3">The sequence shown here is derived from an EMBL/GenBank/DDBJ whole genome shotgun (WGS) entry which is preliminary data.</text>
</comment>